<feature type="modified residue" description="4-aspartylphosphate" evidence="10">
    <location>
        <position position="737"/>
    </location>
</feature>
<evidence type="ECO:0000256" key="8">
    <source>
        <dbReference type="ARBA" id="ARBA00022989"/>
    </source>
</evidence>
<keyword evidence="11" id="KW-0472">Membrane</keyword>
<organism evidence="16 17">
    <name type="scientific">Solirubrobacter ginsenosidimutans</name>
    <dbReference type="NCBI Taxonomy" id="490573"/>
    <lineage>
        <taxon>Bacteria</taxon>
        <taxon>Bacillati</taxon>
        <taxon>Actinomycetota</taxon>
        <taxon>Thermoleophilia</taxon>
        <taxon>Solirubrobacterales</taxon>
        <taxon>Solirubrobacteraceae</taxon>
        <taxon>Solirubrobacter</taxon>
    </lineage>
</organism>
<dbReference type="SMART" id="SM00448">
    <property type="entry name" value="REC"/>
    <property type="match status" value="1"/>
</dbReference>
<dbReference type="Pfam" id="PF00672">
    <property type="entry name" value="HAMP"/>
    <property type="match status" value="1"/>
</dbReference>
<reference evidence="16" key="1">
    <citation type="submission" date="2022-10" db="EMBL/GenBank/DDBJ databases">
        <title>The WGS of Solirubrobacter ginsenosidimutans DSM 21036.</title>
        <authorList>
            <person name="Jiang Z."/>
        </authorList>
    </citation>
    <scope>NUCLEOTIDE SEQUENCE</scope>
    <source>
        <strain evidence="16">DSM 21036</strain>
    </source>
</reference>
<dbReference type="SUPFAM" id="SSF55785">
    <property type="entry name" value="PYP-like sensor domain (PAS domain)"/>
    <property type="match status" value="1"/>
</dbReference>
<feature type="domain" description="Response regulatory" evidence="13">
    <location>
        <begin position="686"/>
        <end position="802"/>
    </location>
</feature>
<dbReference type="Proteomes" id="UP001149140">
    <property type="component" value="Unassembled WGS sequence"/>
</dbReference>
<dbReference type="InterPro" id="IPR005467">
    <property type="entry name" value="His_kinase_dom"/>
</dbReference>
<dbReference type="EMBL" id="JAPDOD010000070">
    <property type="protein sequence ID" value="MDA0166611.1"/>
    <property type="molecule type" value="Genomic_DNA"/>
</dbReference>
<dbReference type="RefSeq" id="WP_270045868.1">
    <property type="nucleotide sequence ID" value="NZ_JAPDOD010000070.1"/>
</dbReference>
<evidence type="ECO:0000259" key="15">
    <source>
        <dbReference type="PROSITE" id="PS50885"/>
    </source>
</evidence>
<dbReference type="Gene3D" id="1.10.287.130">
    <property type="match status" value="1"/>
</dbReference>
<keyword evidence="16" id="KW-0547">Nucleotide-binding</keyword>
<dbReference type="InterPro" id="IPR003594">
    <property type="entry name" value="HATPase_dom"/>
</dbReference>
<feature type="domain" description="Histidine kinase" evidence="12">
    <location>
        <begin position="443"/>
        <end position="665"/>
    </location>
</feature>
<keyword evidence="8 11" id="KW-1133">Transmembrane helix</keyword>
<evidence type="ECO:0000256" key="1">
    <source>
        <dbReference type="ARBA" id="ARBA00000085"/>
    </source>
</evidence>
<dbReference type="CDD" id="cd00130">
    <property type="entry name" value="PAS"/>
    <property type="match status" value="1"/>
</dbReference>
<evidence type="ECO:0000256" key="11">
    <source>
        <dbReference type="SAM" id="Phobius"/>
    </source>
</evidence>
<evidence type="ECO:0000313" key="16">
    <source>
        <dbReference type="EMBL" id="MDA0166611.1"/>
    </source>
</evidence>
<dbReference type="SMART" id="SM00091">
    <property type="entry name" value="PAS"/>
    <property type="match status" value="1"/>
</dbReference>
<keyword evidence="6 11" id="KW-0812">Transmembrane</keyword>
<dbReference type="Gene3D" id="3.30.565.10">
    <property type="entry name" value="Histidine kinase-like ATPase, C-terminal domain"/>
    <property type="match status" value="1"/>
</dbReference>
<comment type="catalytic activity">
    <reaction evidence="1">
        <text>ATP + protein L-histidine = ADP + protein N-phospho-L-histidine.</text>
        <dbReference type="EC" id="2.7.13.3"/>
    </reaction>
</comment>
<feature type="domain" description="PAS" evidence="14">
    <location>
        <begin position="328"/>
        <end position="375"/>
    </location>
</feature>
<dbReference type="GO" id="GO:0005886">
    <property type="term" value="C:plasma membrane"/>
    <property type="evidence" value="ECO:0007669"/>
    <property type="project" value="UniProtKB-SubCell"/>
</dbReference>
<keyword evidence="7" id="KW-0418">Kinase</keyword>
<dbReference type="SUPFAM" id="SSF47384">
    <property type="entry name" value="Homodimeric domain of signal transducing histidine kinase"/>
    <property type="match status" value="1"/>
</dbReference>
<sequence length="808" mass="85615">MPLRAYLAGLTALFVVAAGAAVVYGRVQAGDDARDAATADARFGANLAAREIGDGIKVLQQTVGAAAGNPGVVTAFAKPKECGLTFGGTDAYTTGHLDLVRTDGSVACSSLKRLLDRSYAGAPWLRRALKEPLLLAPAADPRTGDQVVLATAPVPKLGLVLASFNLDAVGLSLHKSYGGPRGLEFLLADASGKRILTRSIRPKDWIGKPLASTVTDRDVDGVARLYANAKVAGAGWHVYAGADRAQALAATRQLNHRELTIILAGLLLFGLAAAVVHRRIARPLARLGAEVRSATAEGEARPVTVAGPSEISSLARRLNELAVALRREQEAYRVVFEGSPLPMWVHETESRRILEVNDAAVAGYGYPREELVGMSVDQLERSPTEHVRRDGSTIVVSIASHAIDFRGREASVVIAEDVTARERLRGQFQQSQRLESLGQLAGGVAHDFNNLLAVILGYASFIERRAETGSRDERDVVEIRKAGERAVRLTQQLLSFARREVVRPKVLDLTGVVIEMEELLRRTLGEQVVLSTTLAPDLWPIMADYGQLEQVLVNLAVNARDAMPDGGTLTLDTENIVVDEAYAGTRANLPPGHYVRLRVSDTGAGMGADVVARAFEPFFTTKASGGTGLGLATVHGIVTQAGGYAQIYSEPGLGTTFTILWPTTDAPVPEAVVAPQGPAEPGGGETILVVEDEPAMLEVTRRILVGGGYAVLVAGGGADAVRIADDHPGEIDVLLTDVVMPEMLGKEVAARVSALRPGIRVLFMSGYAQPVIGPMGDLSNGGQIVDKPFTEVTLLSRLRALIASPASP</sequence>
<dbReference type="Pfam" id="PF00512">
    <property type="entry name" value="HisKA"/>
    <property type="match status" value="1"/>
</dbReference>
<dbReference type="InterPro" id="IPR011006">
    <property type="entry name" value="CheY-like_superfamily"/>
</dbReference>
<protein>
    <recommendedName>
        <fullName evidence="3">histidine kinase</fullName>
        <ecNumber evidence="3">2.7.13.3</ecNumber>
    </recommendedName>
</protein>
<dbReference type="GO" id="GO:0005524">
    <property type="term" value="F:ATP binding"/>
    <property type="evidence" value="ECO:0007669"/>
    <property type="project" value="UniProtKB-KW"/>
</dbReference>
<feature type="transmembrane region" description="Helical" evidence="11">
    <location>
        <begin position="259"/>
        <end position="276"/>
    </location>
</feature>
<evidence type="ECO:0000256" key="5">
    <source>
        <dbReference type="ARBA" id="ARBA00022679"/>
    </source>
</evidence>
<keyword evidence="9" id="KW-0902">Two-component regulatory system</keyword>
<keyword evidence="17" id="KW-1185">Reference proteome</keyword>
<dbReference type="InterPro" id="IPR035965">
    <property type="entry name" value="PAS-like_dom_sf"/>
</dbReference>
<evidence type="ECO:0000259" key="12">
    <source>
        <dbReference type="PROSITE" id="PS50109"/>
    </source>
</evidence>
<evidence type="ECO:0000256" key="3">
    <source>
        <dbReference type="ARBA" id="ARBA00012438"/>
    </source>
</evidence>
<dbReference type="Pfam" id="PF13188">
    <property type="entry name" value="PAS_8"/>
    <property type="match status" value="1"/>
</dbReference>
<dbReference type="SUPFAM" id="SSF55874">
    <property type="entry name" value="ATPase domain of HSP90 chaperone/DNA topoisomerase II/histidine kinase"/>
    <property type="match status" value="1"/>
</dbReference>
<dbReference type="NCBIfam" id="TIGR00229">
    <property type="entry name" value="sensory_box"/>
    <property type="match status" value="1"/>
</dbReference>
<dbReference type="InterPro" id="IPR036097">
    <property type="entry name" value="HisK_dim/P_sf"/>
</dbReference>
<dbReference type="PROSITE" id="PS50112">
    <property type="entry name" value="PAS"/>
    <property type="match status" value="1"/>
</dbReference>
<dbReference type="Pfam" id="PF00072">
    <property type="entry name" value="Response_reg"/>
    <property type="match status" value="1"/>
</dbReference>
<dbReference type="InterPro" id="IPR001789">
    <property type="entry name" value="Sig_transdc_resp-reg_receiver"/>
</dbReference>
<dbReference type="PROSITE" id="PS50109">
    <property type="entry name" value="HIS_KIN"/>
    <property type="match status" value="1"/>
</dbReference>
<comment type="subcellular location">
    <subcellularLocation>
        <location evidence="2">Cell membrane</location>
    </subcellularLocation>
</comment>
<dbReference type="PANTHER" id="PTHR43065">
    <property type="entry name" value="SENSOR HISTIDINE KINASE"/>
    <property type="match status" value="1"/>
</dbReference>
<evidence type="ECO:0000259" key="14">
    <source>
        <dbReference type="PROSITE" id="PS50112"/>
    </source>
</evidence>
<feature type="domain" description="HAMP" evidence="15">
    <location>
        <begin position="278"/>
        <end position="330"/>
    </location>
</feature>
<dbReference type="SMART" id="SM00388">
    <property type="entry name" value="HisKA"/>
    <property type="match status" value="1"/>
</dbReference>
<evidence type="ECO:0000256" key="2">
    <source>
        <dbReference type="ARBA" id="ARBA00004236"/>
    </source>
</evidence>
<keyword evidence="4 10" id="KW-0597">Phosphoprotein</keyword>
<gene>
    <name evidence="16" type="ORF">OM076_40495</name>
</gene>
<dbReference type="InterPro" id="IPR003660">
    <property type="entry name" value="HAMP_dom"/>
</dbReference>
<evidence type="ECO:0000256" key="10">
    <source>
        <dbReference type="PROSITE-ProRule" id="PRU00169"/>
    </source>
</evidence>
<dbReference type="InterPro" id="IPR000014">
    <property type="entry name" value="PAS"/>
</dbReference>
<evidence type="ECO:0000259" key="13">
    <source>
        <dbReference type="PROSITE" id="PS50110"/>
    </source>
</evidence>
<dbReference type="InterPro" id="IPR003661">
    <property type="entry name" value="HisK_dim/P_dom"/>
</dbReference>
<evidence type="ECO:0000313" key="17">
    <source>
        <dbReference type="Proteomes" id="UP001149140"/>
    </source>
</evidence>
<dbReference type="Pfam" id="PF02518">
    <property type="entry name" value="HATPase_c"/>
    <property type="match status" value="1"/>
</dbReference>
<evidence type="ECO:0000256" key="9">
    <source>
        <dbReference type="ARBA" id="ARBA00023012"/>
    </source>
</evidence>
<dbReference type="GO" id="GO:0000155">
    <property type="term" value="F:phosphorelay sensor kinase activity"/>
    <property type="evidence" value="ECO:0007669"/>
    <property type="project" value="InterPro"/>
</dbReference>
<dbReference type="Gene3D" id="6.10.340.10">
    <property type="match status" value="1"/>
</dbReference>
<dbReference type="PRINTS" id="PR00344">
    <property type="entry name" value="BCTRLSENSOR"/>
</dbReference>
<dbReference type="PANTHER" id="PTHR43065:SF42">
    <property type="entry name" value="TWO-COMPONENT SENSOR PPRA"/>
    <property type="match status" value="1"/>
</dbReference>
<dbReference type="SMART" id="SM00387">
    <property type="entry name" value="HATPase_c"/>
    <property type="match status" value="1"/>
</dbReference>
<dbReference type="SMART" id="SM00304">
    <property type="entry name" value="HAMP"/>
    <property type="match status" value="1"/>
</dbReference>
<evidence type="ECO:0000256" key="7">
    <source>
        <dbReference type="ARBA" id="ARBA00022777"/>
    </source>
</evidence>
<dbReference type="AlphaFoldDB" id="A0A9X3N0W6"/>
<dbReference type="PROSITE" id="PS50885">
    <property type="entry name" value="HAMP"/>
    <property type="match status" value="1"/>
</dbReference>
<dbReference type="CDD" id="cd00082">
    <property type="entry name" value="HisKA"/>
    <property type="match status" value="1"/>
</dbReference>
<dbReference type="EC" id="2.7.13.3" evidence="3"/>
<accession>A0A9X3N0W6</accession>
<dbReference type="InterPro" id="IPR036890">
    <property type="entry name" value="HATPase_C_sf"/>
</dbReference>
<keyword evidence="16" id="KW-0067">ATP-binding</keyword>
<comment type="caution">
    <text evidence="16">The sequence shown here is derived from an EMBL/GenBank/DDBJ whole genome shotgun (WGS) entry which is preliminary data.</text>
</comment>
<dbReference type="SUPFAM" id="SSF52172">
    <property type="entry name" value="CheY-like"/>
    <property type="match status" value="1"/>
</dbReference>
<dbReference type="InterPro" id="IPR004358">
    <property type="entry name" value="Sig_transdc_His_kin-like_C"/>
</dbReference>
<evidence type="ECO:0000256" key="6">
    <source>
        <dbReference type="ARBA" id="ARBA00022692"/>
    </source>
</evidence>
<evidence type="ECO:0000256" key="4">
    <source>
        <dbReference type="ARBA" id="ARBA00022553"/>
    </source>
</evidence>
<dbReference type="Gene3D" id="3.40.50.2300">
    <property type="match status" value="1"/>
</dbReference>
<name>A0A9X3N0W6_9ACTN</name>
<dbReference type="Gene3D" id="3.30.450.20">
    <property type="entry name" value="PAS domain"/>
    <property type="match status" value="1"/>
</dbReference>
<proteinExistence type="predicted"/>
<dbReference type="PROSITE" id="PS50110">
    <property type="entry name" value="RESPONSE_REGULATORY"/>
    <property type="match status" value="1"/>
</dbReference>
<keyword evidence="5" id="KW-0808">Transferase</keyword>